<gene>
    <name evidence="2" type="ORF">NW768_009925</name>
</gene>
<feature type="compositionally biased region" description="Basic and acidic residues" evidence="1">
    <location>
        <begin position="44"/>
        <end position="57"/>
    </location>
</feature>
<feature type="region of interest" description="Disordered" evidence="1">
    <location>
        <begin position="1"/>
        <end position="68"/>
    </location>
</feature>
<feature type="compositionally biased region" description="Polar residues" evidence="1">
    <location>
        <begin position="23"/>
        <end position="36"/>
    </location>
</feature>
<evidence type="ECO:0000313" key="3">
    <source>
        <dbReference type="Proteomes" id="UP001152024"/>
    </source>
</evidence>
<organism evidence="2 3">
    <name type="scientific">Fusarium equiseti</name>
    <name type="common">Fusarium scirpi</name>
    <dbReference type="NCBI Taxonomy" id="61235"/>
    <lineage>
        <taxon>Eukaryota</taxon>
        <taxon>Fungi</taxon>
        <taxon>Dikarya</taxon>
        <taxon>Ascomycota</taxon>
        <taxon>Pezizomycotina</taxon>
        <taxon>Sordariomycetes</taxon>
        <taxon>Hypocreomycetidae</taxon>
        <taxon>Hypocreales</taxon>
        <taxon>Nectriaceae</taxon>
        <taxon>Fusarium</taxon>
        <taxon>Fusarium incarnatum-equiseti species complex</taxon>
    </lineage>
</organism>
<accession>A0ABQ8R1A0</accession>
<evidence type="ECO:0000256" key="1">
    <source>
        <dbReference type="SAM" id="MobiDB-lite"/>
    </source>
</evidence>
<keyword evidence="3" id="KW-1185">Reference proteome</keyword>
<comment type="caution">
    <text evidence="2">The sequence shown here is derived from an EMBL/GenBank/DDBJ whole genome shotgun (WGS) entry which is preliminary data.</text>
</comment>
<protein>
    <submittedName>
        <fullName evidence="2">Uncharacterized protein</fullName>
    </submittedName>
</protein>
<feature type="compositionally biased region" description="Low complexity" evidence="1">
    <location>
        <begin position="1"/>
        <end position="14"/>
    </location>
</feature>
<name>A0ABQ8R1A0_FUSEQ</name>
<reference evidence="2" key="1">
    <citation type="submission" date="2022-09" db="EMBL/GenBank/DDBJ databases">
        <title>Fusarium specimens isolated from Avocado Roots.</title>
        <authorList>
            <person name="Stajich J."/>
            <person name="Roper C."/>
            <person name="Heimlech-Rivalta G."/>
        </authorList>
    </citation>
    <scope>NUCLEOTIDE SEQUENCE</scope>
    <source>
        <strain evidence="2">CF00095</strain>
    </source>
</reference>
<evidence type="ECO:0000313" key="2">
    <source>
        <dbReference type="EMBL" id="KAJ4122935.1"/>
    </source>
</evidence>
<proteinExistence type="predicted"/>
<dbReference type="EMBL" id="JAOQBH010000018">
    <property type="protein sequence ID" value="KAJ4122935.1"/>
    <property type="molecule type" value="Genomic_DNA"/>
</dbReference>
<dbReference type="Proteomes" id="UP001152024">
    <property type="component" value="Unassembled WGS sequence"/>
</dbReference>
<sequence>MCGGSSSRSSQTGTKTKRRDATKFSSTPYEKTTQGTAPVMYTAEKYKDPKKAREAANRRWAPNYDGSA</sequence>